<evidence type="ECO:0000256" key="1">
    <source>
        <dbReference type="SAM" id="Phobius"/>
    </source>
</evidence>
<proteinExistence type="predicted"/>
<feature type="transmembrane region" description="Helical" evidence="1">
    <location>
        <begin position="107"/>
        <end position="129"/>
    </location>
</feature>
<dbReference type="EMBL" id="SOBK01000007">
    <property type="protein sequence ID" value="TDT87853.1"/>
    <property type="molecule type" value="Genomic_DNA"/>
</dbReference>
<dbReference type="InterPro" id="IPR021218">
    <property type="entry name" value="DUF2784"/>
</dbReference>
<dbReference type="AlphaFoldDB" id="A0AA94PKH9"/>
<accession>A0AA94PKH9</accession>
<dbReference type="Proteomes" id="UP000295506">
    <property type="component" value="Unassembled WGS sequence"/>
</dbReference>
<protein>
    <submittedName>
        <fullName evidence="2">Uncharacterized protein DUF2784</fullName>
    </submittedName>
</protein>
<comment type="caution">
    <text evidence="2">The sequence shown here is derived from an EMBL/GenBank/DDBJ whole genome shotgun (WGS) entry which is preliminary data.</text>
</comment>
<keyword evidence="1" id="KW-0472">Membrane</keyword>
<feature type="transmembrane region" description="Helical" evidence="1">
    <location>
        <begin position="12"/>
        <end position="34"/>
    </location>
</feature>
<sequence length="143" mass="15765">MTDGTLLFLADAVLVLHFCIAAFNALSLPVIWIGAAAGVRFVRNPWFRWSHVALMGFVLAETVAGRLCPLTEWEAALRRAAGRGDGGGRSFVGYWLDRLLFLDLDPAWFTVGYAAFFGLIVLTLFLVPVRRGKKLPPARDVKS</sequence>
<dbReference type="RefSeq" id="WP_158509844.1">
    <property type="nucleotide sequence ID" value="NZ_CP014206.1"/>
</dbReference>
<dbReference type="Pfam" id="PF10861">
    <property type="entry name" value="DUF2784"/>
    <property type="match status" value="1"/>
</dbReference>
<evidence type="ECO:0000313" key="2">
    <source>
        <dbReference type="EMBL" id="TDT87853.1"/>
    </source>
</evidence>
<keyword evidence="1" id="KW-1133">Transmembrane helix</keyword>
<evidence type="ECO:0000313" key="3">
    <source>
        <dbReference type="Proteomes" id="UP000295506"/>
    </source>
</evidence>
<gene>
    <name evidence="2" type="ORF">EDC59_10748</name>
</gene>
<reference evidence="2 3" key="1">
    <citation type="submission" date="2019-03" db="EMBL/GenBank/DDBJ databases">
        <title>Genomic Encyclopedia of Type Strains, Phase IV (KMG-IV): sequencing the most valuable type-strain genomes for metagenomic binning, comparative biology and taxonomic classification.</title>
        <authorList>
            <person name="Goeker M."/>
        </authorList>
    </citation>
    <scope>NUCLEOTIDE SEQUENCE [LARGE SCALE GENOMIC DNA]</scope>
    <source>
        <strain evidence="2 3">DSM 101483</strain>
    </source>
</reference>
<name>A0AA94PKH9_9BACT</name>
<organism evidence="2 3">
    <name type="scientific">Pseudodesulfovibrio indicus</name>
    <dbReference type="NCBI Taxonomy" id="1716143"/>
    <lineage>
        <taxon>Bacteria</taxon>
        <taxon>Pseudomonadati</taxon>
        <taxon>Thermodesulfobacteriota</taxon>
        <taxon>Desulfovibrionia</taxon>
        <taxon>Desulfovibrionales</taxon>
        <taxon>Desulfovibrionaceae</taxon>
    </lineage>
</organism>
<keyword evidence="1" id="KW-0812">Transmembrane</keyword>